<dbReference type="Pfam" id="PF01909">
    <property type="entry name" value="NTP_transf_2"/>
    <property type="match status" value="1"/>
</dbReference>
<protein>
    <submittedName>
        <fullName evidence="11">Nucleotidyltransferase</fullName>
    </submittedName>
</protein>
<feature type="domain" description="Polymerase nucleotidyl transferase" evidence="10">
    <location>
        <begin position="22"/>
        <end position="104"/>
    </location>
</feature>
<organism evidence="11 12">
    <name type="scientific">Candidatus Gottesmanbacteria bacterium GW2011_GWA1_43_11</name>
    <dbReference type="NCBI Taxonomy" id="1618436"/>
    <lineage>
        <taxon>Bacteria</taxon>
        <taxon>Candidatus Gottesmaniibacteriota</taxon>
    </lineage>
</organism>
<keyword evidence="4" id="KW-0548">Nucleotidyltransferase</keyword>
<evidence type="ECO:0000313" key="12">
    <source>
        <dbReference type="Proteomes" id="UP000034543"/>
    </source>
</evidence>
<keyword evidence="2" id="KW-1277">Toxin-antitoxin system</keyword>
<evidence type="ECO:0000256" key="2">
    <source>
        <dbReference type="ARBA" id="ARBA00022649"/>
    </source>
</evidence>
<dbReference type="InterPro" id="IPR002934">
    <property type="entry name" value="Polymerase_NTP_transf_dom"/>
</dbReference>
<dbReference type="PANTHER" id="PTHR33571:SF14">
    <property type="entry name" value="PROTEIN ADENYLYLTRANSFERASE MJ0435-RELATED"/>
    <property type="match status" value="1"/>
</dbReference>
<keyword evidence="8" id="KW-0460">Magnesium</keyword>
<evidence type="ECO:0000256" key="3">
    <source>
        <dbReference type="ARBA" id="ARBA00022679"/>
    </source>
</evidence>
<evidence type="ECO:0000256" key="5">
    <source>
        <dbReference type="ARBA" id="ARBA00022723"/>
    </source>
</evidence>
<evidence type="ECO:0000256" key="9">
    <source>
        <dbReference type="ARBA" id="ARBA00038276"/>
    </source>
</evidence>
<dbReference type="GO" id="GO:0046872">
    <property type="term" value="F:metal ion binding"/>
    <property type="evidence" value="ECO:0007669"/>
    <property type="project" value="UniProtKB-KW"/>
</dbReference>
<evidence type="ECO:0000256" key="7">
    <source>
        <dbReference type="ARBA" id="ARBA00022840"/>
    </source>
</evidence>
<accession>A0A0G1CBQ1</accession>
<comment type="cofactor">
    <cofactor evidence="1">
        <name>Mg(2+)</name>
        <dbReference type="ChEBI" id="CHEBI:18420"/>
    </cofactor>
</comment>
<dbReference type="Proteomes" id="UP000034543">
    <property type="component" value="Unassembled WGS sequence"/>
</dbReference>
<dbReference type="CDD" id="cd05403">
    <property type="entry name" value="NT_KNTase_like"/>
    <property type="match status" value="1"/>
</dbReference>
<name>A0A0G1CBQ1_9BACT</name>
<dbReference type="GO" id="GO:0016779">
    <property type="term" value="F:nucleotidyltransferase activity"/>
    <property type="evidence" value="ECO:0007669"/>
    <property type="project" value="UniProtKB-KW"/>
</dbReference>
<keyword evidence="6" id="KW-0547">Nucleotide-binding</keyword>
<dbReference type="InterPro" id="IPR043519">
    <property type="entry name" value="NT_sf"/>
</dbReference>
<evidence type="ECO:0000256" key="4">
    <source>
        <dbReference type="ARBA" id="ARBA00022695"/>
    </source>
</evidence>
<reference evidence="11 12" key="1">
    <citation type="journal article" date="2015" name="Nature">
        <title>rRNA introns, odd ribosomes, and small enigmatic genomes across a large radiation of phyla.</title>
        <authorList>
            <person name="Brown C.T."/>
            <person name="Hug L.A."/>
            <person name="Thomas B.C."/>
            <person name="Sharon I."/>
            <person name="Castelle C.J."/>
            <person name="Singh A."/>
            <person name="Wilkins M.J."/>
            <person name="Williams K.H."/>
            <person name="Banfield J.F."/>
        </authorList>
    </citation>
    <scope>NUCLEOTIDE SEQUENCE [LARGE SCALE GENOMIC DNA]</scope>
</reference>
<evidence type="ECO:0000256" key="6">
    <source>
        <dbReference type="ARBA" id="ARBA00022741"/>
    </source>
</evidence>
<evidence type="ECO:0000313" key="11">
    <source>
        <dbReference type="EMBL" id="KKS82987.1"/>
    </source>
</evidence>
<dbReference type="STRING" id="1618436.UV59_C0051G0009"/>
<gene>
    <name evidence="11" type="ORF">UV59_C0051G0009</name>
</gene>
<keyword evidence="3 11" id="KW-0808">Transferase</keyword>
<dbReference type="PANTHER" id="PTHR33571">
    <property type="entry name" value="SSL8005 PROTEIN"/>
    <property type="match status" value="1"/>
</dbReference>
<dbReference type="GO" id="GO:0005524">
    <property type="term" value="F:ATP binding"/>
    <property type="evidence" value="ECO:0007669"/>
    <property type="project" value="UniProtKB-KW"/>
</dbReference>
<dbReference type="InterPro" id="IPR052038">
    <property type="entry name" value="Type-VII_TA_antitoxin"/>
</dbReference>
<proteinExistence type="inferred from homology"/>
<dbReference type="SUPFAM" id="SSF81301">
    <property type="entry name" value="Nucleotidyltransferase"/>
    <property type="match status" value="1"/>
</dbReference>
<comment type="caution">
    <text evidence="11">The sequence shown here is derived from an EMBL/GenBank/DDBJ whole genome shotgun (WGS) entry which is preliminary data.</text>
</comment>
<dbReference type="Gene3D" id="3.30.460.10">
    <property type="entry name" value="Beta Polymerase, domain 2"/>
    <property type="match status" value="1"/>
</dbReference>
<dbReference type="EMBL" id="LCFB01000051">
    <property type="protein sequence ID" value="KKS82987.1"/>
    <property type="molecule type" value="Genomic_DNA"/>
</dbReference>
<keyword evidence="7" id="KW-0067">ATP-binding</keyword>
<sequence length="104" mass="11791">MIKSAENKLTLKKIRDIISKEKGVLSRKFGVTKLGIFGSYVFGDYKNDSDVDILVEYNKKLSLFDFVDAEEYLSKKIGKKVDLVSKNSLKKYIKSDILGSAIYV</sequence>
<keyword evidence="5" id="KW-0479">Metal-binding</keyword>
<evidence type="ECO:0000256" key="1">
    <source>
        <dbReference type="ARBA" id="ARBA00001946"/>
    </source>
</evidence>
<evidence type="ECO:0000256" key="8">
    <source>
        <dbReference type="ARBA" id="ARBA00022842"/>
    </source>
</evidence>
<dbReference type="AlphaFoldDB" id="A0A0G1CBQ1"/>
<evidence type="ECO:0000259" key="10">
    <source>
        <dbReference type="Pfam" id="PF01909"/>
    </source>
</evidence>
<comment type="similarity">
    <text evidence="9">Belongs to the MntA antitoxin family.</text>
</comment>